<feature type="compositionally biased region" description="Low complexity" evidence="1">
    <location>
        <begin position="338"/>
        <end position="352"/>
    </location>
</feature>
<feature type="signal peptide" evidence="2">
    <location>
        <begin position="1"/>
        <end position="25"/>
    </location>
</feature>
<feature type="region of interest" description="Disordered" evidence="1">
    <location>
        <begin position="282"/>
        <end position="301"/>
    </location>
</feature>
<keyword evidence="2" id="KW-0732">Signal</keyword>
<evidence type="ECO:0008006" key="5">
    <source>
        <dbReference type="Google" id="ProtNLM"/>
    </source>
</evidence>
<dbReference type="InterPro" id="IPR011050">
    <property type="entry name" value="Pectin_lyase_fold/virulence"/>
</dbReference>
<dbReference type="EMBL" id="RJSG01000001">
    <property type="protein sequence ID" value="RNL80881.1"/>
    <property type="molecule type" value="Genomic_DNA"/>
</dbReference>
<keyword evidence="4" id="KW-1185">Reference proteome</keyword>
<dbReference type="RefSeq" id="WP_148044924.1">
    <property type="nucleotide sequence ID" value="NZ_RJSG01000001.1"/>
</dbReference>
<proteinExistence type="predicted"/>
<comment type="caution">
    <text evidence="3">The sequence shown here is derived from an EMBL/GenBank/DDBJ whole genome shotgun (WGS) entry which is preliminary data.</text>
</comment>
<reference evidence="3 4" key="1">
    <citation type="submission" date="2018-11" db="EMBL/GenBank/DDBJ databases">
        <authorList>
            <person name="Li F."/>
        </authorList>
    </citation>
    <scope>NUCLEOTIDE SEQUENCE [LARGE SCALE GENOMIC DNA]</scope>
    <source>
        <strain evidence="3 4">KIS18-7</strain>
    </source>
</reference>
<evidence type="ECO:0000256" key="2">
    <source>
        <dbReference type="SAM" id="SignalP"/>
    </source>
</evidence>
<dbReference type="NCBIfam" id="NF041518">
    <property type="entry name" value="choice_anch_Q"/>
    <property type="match status" value="1"/>
</dbReference>
<feature type="region of interest" description="Disordered" evidence="1">
    <location>
        <begin position="333"/>
        <end position="358"/>
    </location>
</feature>
<protein>
    <recommendedName>
        <fullName evidence="5">Ig-like domain-containing protein</fullName>
    </recommendedName>
</protein>
<feature type="compositionally biased region" description="Gly residues" evidence="1">
    <location>
        <begin position="287"/>
        <end position="301"/>
    </location>
</feature>
<dbReference type="Proteomes" id="UP000277094">
    <property type="component" value="Unassembled WGS sequence"/>
</dbReference>
<feature type="chain" id="PRO_5018038963" description="Ig-like domain-containing protein" evidence="2">
    <location>
        <begin position="26"/>
        <end position="736"/>
    </location>
</feature>
<gene>
    <name evidence="3" type="ORF">EFL95_00375</name>
</gene>
<evidence type="ECO:0000256" key="1">
    <source>
        <dbReference type="SAM" id="MobiDB-lite"/>
    </source>
</evidence>
<evidence type="ECO:0000313" key="4">
    <source>
        <dbReference type="Proteomes" id="UP000277094"/>
    </source>
</evidence>
<dbReference type="InterPro" id="IPR059226">
    <property type="entry name" value="Choice_anch_Q_dom"/>
</dbReference>
<evidence type="ECO:0000313" key="3">
    <source>
        <dbReference type="EMBL" id="RNL80881.1"/>
    </source>
</evidence>
<dbReference type="AlphaFoldDB" id="A0A3N0DZ93"/>
<organism evidence="3 4">
    <name type="scientific">Nocardioides marmorisolisilvae</name>
    <dbReference type="NCBI Taxonomy" id="1542737"/>
    <lineage>
        <taxon>Bacteria</taxon>
        <taxon>Bacillati</taxon>
        <taxon>Actinomycetota</taxon>
        <taxon>Actinomycetes</taxon>
        <taxon>Propionibacteriales</taxon>
        <taxon>Nocardioidaceae</taxon>
        <taxon>Nocardioides</taxon>
    </lineage>
</organism>
<accession>A0A3N0DZ93</accession>
<dbReference type="OrthoDB" id="3801057at2"/>
<dbReference type="SUPFAM" id="SSF51126">
    <property type="entry name" value="Pectin lyase-like"/>
    <property type="match status" value="1"/>
</dbReference>
<sequence length="736" mass="72475">MRLGTLLAAVVIAPALVALGAPAQAAPTYTVTGFDDPSPTPACTGTVCPSLRAAAEAAAQQSGATIQLGSGTFELSQGALSVETSTHLVGSGMGATTIKQTAEHGVLKIGPLLPPALGTTTLQDLTVTGGHSVDENNNSAFAGGIDNIGPLTLTRVAVTGNSAIGSSPASIGGPPGAAGFGSAIVSSDGALTLDSSIVSDNLAQGGDGQDSFSSGEGGAGIGTVVTGSSDLTVVNSTFTNNVVTGGDGGDVQTPGSVGAGGGRAIGGAILGNASVTVRSSTFRGNQVSGGDGGASADGPGGSPGYAEGGAIAAFGPALTVVNSTFMANVATAGQPGSGTTPGPDGIADGGAISADGNPGDEVAVHLASDTFSGNQALSPQPFFGGNLFLDYASPAVIEGSIFEGTDPAGAANNCRIAASTVTGSGHNLENTSPSQCGLSAANHDLIGQSADLGTLADNGGPTQTMLPSASSPVIGAGGACTDPTADPDGPLTVDQRGEPRPAGRPCDIGAVQLPVPLSTAPPTITGPIARHDATCTHGTFVGADPLTYDYAWTRDGQAVGTDQATYGVAVADIGHVLRCTVVAHGPDYDSPPATSAPRTVVPSTPVLSSLTQSRSTWRTPSGHSTSVPIGTTFGFSLTESSTLTLTFTRVVYRRLVGGHCVALTTSNHSRPACSAAYSRAGSTSRSAHAGSTTFVFHGLLSNGHYLSPGHYVVTFTAKNTWGRTSAPAKLRFTIAR</sequence>
<name>A0A3N0DZ93_9ACTN</name>